<dbReference type="EMBL" id="AMFJ01000141">
    <property type="protein sequence ID" value="EKE29585.1"/>
    <property type="molecule type" value="Genomic_DNA"/>
</dbReference>
<dbReference type="EC" id="2.7.13.3" evidence="2"/>
<evidence type="ECO:0000256" key="7">
    <source>
        <dbReference type="SAM" id="Phobius"/>
    </source>
</evidence>
<dbReference type="InterPro" id="IPR003661">
    <property type="entry name" value="HisK_dim/P_dom"/>
</dbReference>
<keyword evidence="3" id="KW-0597">Phosphoprotein</keyword>
<dbReference type="Pfam" id="PF02518">
    <property type="entry name" value="HATPase_c"/>
    <property type="match status" value="1"/>
</dbReference>
<organism evidence="9">
    <name type="scientific">uncultured bacterium</name>
    <name type="common">gcode 4</name>
    <dbReference type="NCBI Taxonomy" id="1234023"/>
    <lineage>
        <taxon>Bacteria</taxon>
        <taxon>environmental samples</taxon>
    </lineage>
</organism>
<dbReference type="PANTHER" id="PTHR45453">
    <property type="entry name" value="PHOSPHATE REGULON SENSOR PROTEIN PHOR"/>
    <property type="match status" value="1"/>
</dbReference>
<keyword evidence="7" id="KW-0812">Transmembrane</keyword>
<dbReference type="Gene3D" id="1.10.287.130">
    <property type="match status" value="1"/>
</dbReference>
<proteinExistence type="predicted"/>
<comment type="catalytic activity">
    <reaction evidence="1">
        <text>ATP + protein L-histidine = ADP + protein N-phospho-L-histidine.</text>
        <dbReference type="EC" id="2.7.13.3"/>
    </reaction>
</comment>
<dbReference type="GO" id="GO:0004721">
    <property type="term" value="F:phosphoprotein phosphatase activity"/>
    <property type="evidence" value="ECO:0007669"/>
    <property type="project" value="TreeGrafter"/>
</dbReference>
<keyword evidence="4 9" id="KW-0808">Transferase</keyword>
<name>K2H168_9BACT</name>
<evidence type="ECO:0000256" key="4">
    <source>
        <dbReference type="ARBA" id="ARBA00022679"/>
    </source>
</evidence>
<evidence type="ECO:0000256" key="6">
    <source>
        <dbReference type="ARBA" id="ARBA00023012"/>
    </source>
</evidence>
<evidence type="ECO:0000256" key="1">
    <source>
        <dbReference type="ARBA" id="ARBA00000085"/>
    </source>
</evidence>
<dbReference type="InterPro" id="IPR036097">
    <property type="entry name" value="HisK_dim/P_sf"/>
</dbReference>
<dbReference type="GO" id="GO:0000155">
    <property type="term" value="F:phosphorelay sensor kinase activity"/>
    <property type="evidence" value="ECO:0007669"/>
    <property type="project" value="InterPro"/>
</dbReference>
<evidence type="ECO:0000256" key="3">
    <source>
        <dbReference type="ARBA" id="ARBA00022553"/>
    </source>
</evidence>
<dbReference type="AlphaFoldDB" id="K2H168"/>
<accession>K2H168</accession>
<feature type="domain" description="Histidine kinase" evidence="8">
    <location>
        <begin position="231"/>
        <end position="445"/>
    </location>
</feature>
<dbReference type="InterPro" id="IPR005467">
    <property type="entry name" value="His_kinase_dom"/>
</dbReference>
<dbReference type="Gene3D" id="3.30.565.10">
    <property type="entry name" value="Histidine kinase-like ATPase, C-terminal domain"/>
    <property type="match status" value="1"/>
</dbReference>
<sequence>MKFSYKFLIATLLILSVMIFANVLALKHYGGMYFSEYLVDFKKQVAEIDSSFLDSILQNKKIDPLILQEYADIQKDLWKISTSLEKFSENPYISNSSLIESLQKSWLPSSTIEQVIGTNALQSFFWNITNFVSLDSSKPEWKFIIRTLVSMAYFNLVLIWTILLLSYIWVVYTFRPVRSIVDNLSDIVYKKEYKNIVYRKKDEFFPLMEAINNLNKSLSLQEKIRSDFLSDLSHEIKTPITAVKCYLEGIEDGIIETSPKNMKMLYDEIERLIKITNSIMEYEKEESRNFWDIFVEKIDFCALVEFVSDEYTTLLARNEQNIVSYVPGEFSIQVDKDKMTQLLHNVFSNFNKYAGKWTTLTIKAYNKASRHFITFSDNGKWVGKEELPFIKEKFYKVEKSRNKNKDSWIGIWLSVIEKIVRLHGWEFYIDSEQKKGFVITIELPR</sequence>
<dbReference type="CDD" id="cd00082">
    <property type="entry name" value="HisKA"/>
    <property type="match status" value="1"/>
</dbReference>
<evidence type="ECO:0000259" key="8">
    <source>
        <dbReference type="PROSITE" id="PS50109"/>
    </source>
</evidence>
<dbReference type="InterPro" id="IPR003594">
    <property type="entry name" value="HATPase_dom"/>
</dbReference>
<keyword evidence="6" id="KW-0902">Two-component regulatory system</keyword>
<gene>
    <name evidence="9" type="ORF">ACD_2C00141G0007</name>
</gene>
<dbReference type="SUPFAM" id="SSF55874">
    <property type="entry name" value="ATPase domain of HSP90 chaperone/DNA topoisomerase II/histidine kinase"/>
    <property type="match status" value="1"/>
</dbReference>
<comment type="caution">
    <text evidence="9">The sequence shown here is derived from an EMBL/GenBank/DDBJ whole genome shotgun (WGS) entry which is preliminary data.</text>
</comment>
<protein>
    <recommendedName>
        <fullName evidence="2">histidine kinase</fullName>
        <ecNumber evidence="2">2.7.13.3</ecNumber>
    </recommendedName>
</protein>
<dbReference type="GO" id="GO:0005886">
    <property type="term" value="C:plasma membrane"/>
    <property type="evidence" value="ECO:0007669"/>
    <property type="project" value="TreeGrafter"/>
</dbReference>
<keyword evidence="7" id="KW-1133">Transmembrane helix</keyword>
<dbReference type="SUPFAM" id="SSF47384">
    <property type="entry name" value="Homodimeric domain of signal transducing histidine kinase"/>
    <property type="match status" value="1"/>
</dbReference>
<keyword evidence="7" id="KW-0472">Membrane</keyword>
<dbReference type="PANTHER" id="PTHR45453:SF1">
    <property type="entry name" value="PHOSPHATE REGULON SENSOR PROTEIN PHOR"/>
    <property type="match status" value="1"/>
</dbReference>
<dbReference type="InterPro" id="IPR050351">
    <property type="entry name" value="BphY/WalK/GraS-like"/>
</dbReference>
<evidence type="ECO:0000256" key="2">
    <source>
        <dbReference type="ARBA" id="ARBA00012438"/>
    </source>
</evidence>
<dbReference type="GO" id="GO:0016036">
    <property type="term" value="P:cellular response to phosphate starvation"/>
    <property type="evidence" value="ECO:0007669"/>
    <property type="project" value="TreeGrafter"/>
</dbReference>
<reference evidence="9" key="1">
    <citation type="journal article" date="2012" name="Science">
        <title>Fermentation, hydrogen, and sulfur metabolism in multiple uncultivated bacterial phyla.</title>
        <authorList>
            <person name="Wrighton K.C."/>
            <person name="Thomas B.C."/>
            <person name="Sharon I."/>
            <person name="Miller C.S."/>
            <person name="Castelle C.J."/>
            <person name="VerBerkmoes N.C."/>
            <person name="Wilkins M.J."/>
            <person name="Hettich R.L."/>
            <person name="Lipton M.S."/>
            <person name="Williams K.H."/>
            <person name="Long P.E."/>
            <person name="Banfield J.F."/>
        </authorList>
    </citation>
    <scope>NUCLEOTIDE SEQUENCE [LARGE SCALE GENOMIC DNA]</scope>
</reference>
<evidence type="ECO:0000313" key="9">
    <source>
        <dbReference type="EMBL" id="EKE29585.1"/>
    </source>
</evidence>
<evidence type="ECO:0000256" key="5">
    <source>
        <dbReference type="ARBA" id="ARBA00022777"/>
    </source>
</evidence>
<feature type="transmembrane region" description="Helical" evidence="7">
    <location>
        <begin position="143"/>
        <end position="170"/>
    </location>
</feature>
<dbReference type="Pfam" id="PF00512">
    <property type="entry name" value="HisKA"/>
    <property type="match status" value="1"/>
</dbReference>
<dbReference type="PROSITE" id="PS50109">
    <property type="entry name" value="HIS_KIN"/>
    <property type="match status" value="1"/>
</dbReference>
<keyword evidence="5 9" id="KW-0418">Kinase</keyword>
<dbReference type="SMART" id="SM00388">
    <property type="entry name" value="HisKA"/>
    <property type="match status" value="1"/>
</dbReference>
<dbReference type="InterPro" id="IPR036890">
    <property type="entry name" value="HATPase_C_sf"/>
</dbReference>